<dbReference type="Proteomes" id="UP000517916">
    <property type="component" value="Unassembled WGS sequence"/>
</dbReference>
<evidence type="ECO:0000259" key="7">
    <source>
        <dbReference type="Pfam" id="PF01850"/>
    </source>
</evidence>
<keyword evidence="4 6" id="KW-0378">Hydrolase</keyword>
<protein>
    <recommendedName>
        <fullName evidence="6">Ribonuclease VapC</fullName>
        <shortName evidence="6">RNase VapC</shortName>
        <ecNumber evidence="6">3.1.-.-</ecNumber>
    </recommendedName>
    <alternativeName>
        <fullName evidence="6">Toxin VapC</fullName>
    </alternativeName>
</protein>
<feature type="binding site" evidence="6">
    <location>
        <position position="7"/>
    </location>
    <ligand>
        <name>Mg(2+)</name>
        <dbReference type="ChEBI" id="CHEBI:18420"/>
    </ligand>
</feature>
<evidence type="ECO:0000313" key="9">
    <source>
        <dbReference type="Proteomes" id="UP000517916"/>
    </source>
</evidence>
<proteinExistence type="inferred from homology"/>
<comment type="cofactor">
    <cofactor evidence="6">
        <name>Mg(2+)</name>
        <dbReference type="ChEBI" id="CHEBI:18420"/>
    </cofactor>
</comment>
<keyword evidence="9" id="KW-1185">Reference proteome</keyword>
<comment type="caution">
    <text evidence="8">The sequence shown here is derived from an EMBL/GenBank/DDBJ whole genome shotgun (WGS) entry which is preliminary data.</text>
</comment>
<dbReference type="PANTHER" id="PTHR35901">
    <property type="entry name" value="RIBONUCLEASE VAPC3"/>
    <property type="match status" value="1"/>
</dbReference>
<keyword evidence="1 6" id="KW-1277">Toxin-antitoxin system</keyword>
<sequence length="133" mass="14411">MLDAVVDTSALIALFTGNEQDRALVNRMLATTAAAPELLDAEVLSVLRRMVRHGDLTRNQARVTLTTIQASPITRIPHANLVDRAWQLQDSITAYDALYVALAELLDVPLITCDAKLAGSNGHQAKVELYSAS</sequence>
<comment type="similarity">
    <text evidence="6">Belongs to the PINc/VapC protein family.</text>
</comment>
<dbReference type="InterPro" id="IPR022907">
    <property type="entry name" value="VapC_family"/>
</dbReference>
<dbReference type="SUPFAM" id="SSF88723">
    <property type="entry name" value="PIN domain-like"/>
    <property type="match status" value="1"/>
</dbReference>
<keyword evidence="3 6" id="KW-0479">Metal-binding</keyword>
<dbReference type="InterPro" id="IPR044153">
    <property type="entry name" value="PIN_Pae0151-like"/>
</dbReference>
<dbReference type="EMBL" id="JACJID010000002">
    <property type="protein sequence ID" value="MBA8925155.1"/>
    <property type="molecule type" value="Genomic_DNA"/>
</dbReference>
<dbReference type="HAMAP" id="MF_00265">
    <property type="entry name" value="VapC_Nob1"/>
    <property type="match status" value="1"/>
</dbReference>
<dbReference type="PANTHER" id="PTHR35901:SF1">
    <property type="entry name" value="EXONUCLEASE VAPC9"/>
    <property type="match status" value="1"/>
</dbReference>
<evidence type="ECO:0000313" key="8">
    <source>
        <dbReference type="EMBL" id="MBA8925155.1"/>
    </source>
</evidence>
<dbReference type="InterPro" id="IPR002716">
    <property type="entry name" value="PIN_dom"/>
</dbReference>
<evidence type="ECO:0000256" key="5">
    <source>
        <dbReference type="ARBA" id="ARBA00022842"/>
    </source>
</evidence>
<keyword evidence="5 6" id="KW-0460">Magnesium</keyword>
<name>A0ABR6BEF0_9PSEU</name>
<dbReference type="Pfam" id="PF01850">
    <property type="entry name" value="PIN"/>
    <property type="match status" value="1"/>
</dbReference>
<dbReference type="EC" id="3.1.-.-" evidence="6"/>
<keyword evidence="2 6" id="KW-0540">Nuclease</keyword>
<keyword evidence="6" id="KW-0800">Toxin</keyword>
<evidence type="ECO:0000256" key="1">
    <source>
        <dbReference type="ARBA" id="ARBA00022649"/>
    </source>
</evidence>
<dbReference type="InterPro" id="IPR029060">
    <property type="entry name" value="PIN-like_dom_sf"/>
</dbReference>
<evidence type="ECO:0000256" key="6">
    <source>
        <dbReference type="HAMAP-Rule" id="MF_00265"/>
    </source>
</evidence>
<evidence type="ECO:0000256" key="4">
    <source>
        <dbReference type="ARBA" id="ARBA00022801"/>
    </source>
</evidence>
<reference evidence="8 9" key="1">
    <citation type="submission" date="2020-08" db="EMBL/GenBank/DDBJ databases">
        <title>Genomic Encyclopedia of Archaeal and Bacterial Type Strains, Phase II (KMG-II): from individual species to whole genera.</title>
        <authorList>
            <person name="Goeker M."/>
        </authorList>
    </citation>
    <scope>NUCLEOTIDE SEQUENCE [LARGE SCALE GENOMIC DNA]</scope>
    <source>
        <strain evidence="8 9">DSM 43850</strain>
    </source>
</reference>
<evidence type="ECO:0000256" key="2">
    <source>
        <dbReference type="ARBA" id="ARBA00022722"/>
    </source>
</evidence>
<organism evidence="8 9">
    <name type="scientific">Kutzneria viridogrisea</name>
    <dbReference type="NCBI Taxonomy" id="47990"/>
    <lineage>
        <taxon>Bacteria</taxon>
        <taxon>Bacillati</taxon>
        <taxon>Actinomycetota</taxon>
        <taxon>Actinomycetes</taxon>
        <taxon>Pseudonocardiales</taxon>
        <taxon>Pseudonocardiaceae</taxon>
        <taxon>Kutzneria</taxon>
    </lineage>
</organism>
<dbReference type="RefSeq" id="WP_182837238.1">
    <property type="nucleotide sequence ID" value="NZ_BAAABQ010000006.1"/>
</dbReference>
<gene>
    <name evidence="6" type="primary">vapC</name>
    <name evidence="8" type="ORF">BC739_002354</name>
</gene>
<feature type="binding site" evidence="6">
    <location>
        <position position="96"/>
    </location>
    <ligand>
        <name>Mg(2+)</name>
        <dbReference type="ChEBI" id="CHEBI:18420"/>
    </ligand>
</feature>
<dbReference type="InterPro" id="IPR051619">
    <property type="entry name" value="TypeII_TA_RNase_PINc/VapC"/>
</dbReference>
<comment type="function">
    <text evidence="6">Toxic component of a toxin-antitoxin (TA) system. An RNase.</text>
</comment>
<dbReference type="Gene3D" id="3.40.50.1010">
    <property type="entry name" value="5'-nuclease"/>
    <property type="match status" value="1"/>
</dbReference>
<accession>A0ABR6BEF0</accession>
<feature type="domain" description="PIN" evidence="7">
    <location>
        <begin position="5"/>
        <end position="117"/>
    </location>
</feature>
<dbReference type="CDD" id="cd09873">
    <property type="entry name" value="PIN_Pae0151-like"/>
    <property type="match status" value="1"/>
</dbReference>
<evidence type="ECO:0000256" key="3">
    <source>
        <dbReference type="ARBA" id="ARBA00022723"/>
    </source>
</evidence>